<dbReference type="RefSeq" id="WP_116774143.1">
    <property type="nucleotide sequence ID" value="NZ_QDKG01000001.1"/>
</dbReference>
<accession>A0A2T8HLF3</accession>
<feature type="transmembrane region" description="Helical" evidence="1">
    <location>
        <begin position="45"/>
        <end position="68"/>
    </location>
</feature>
<dbReference type="AlphaFoldDB" id="A0A2T8HLF3"/>
<keyword evidence="1" id="KW-1133">Transmembrane helix</keyword>
<keyword evidence="3" id="KW-1185">Reference proteome</keyword>
<evidence type="ECO:0008006" key="4">
    <source>
        <dbReference type="Google" id="ProtNLM"/>
    </source>
</evidence>
<protein>
    <recommendedName>
        <fullName evidence="4">Potassium transporter KefB</fullName>
    </recommendedName>
</protein>
<sequence length="108" mass="12178">MTRRRIFRISSDELKAKMMFGAALGIFLVSPFIYGNTPHNDDWGFFWFIKPLVLIPLSGAVGGALYYLSTRYLQHMLPKWLLIGLGAILLAVSIWIGAILGLNGTYWN</sequence>
<feature type="transmembrane region" description="Helical" evidence="1">
    <location>
        <begin position="80"/>
        <end position="102"/>
    </location>
</feature>
<evidence type="ECO:0000256" key="1">
    <source>
        <dbReference type="SAM" id="Phobius"/>
    </source>
</evidence>
<keyword evidence="1" id="KW-0812">Transmembrane</keyword>
<dbReference type="EMBL" id="QDKG01000001">
    <property type="protein sequence ID" value="PVH26278.1"/>
    <property type="molecule type" value="Genomic_DNA"/>
</dbReference>
<proteinExistence type="predicted"/>
<keyword evidence="1" id="KW-0472">Membrane</keyword>
<organism evidence="2 3">
    <name type="scientific">Sphingobacterium corticibacter</name>
    <dbReference type="NCBI Taxonomy" id="2171749"/>
    <lineage>
        <taxon>Bacteria</taxon>
        <taxon>Pseudomonadati</taxon>
        <taxon>Bacteroidota</taxon>
        <taxon>Sphingobacteriia</taxon>
        <taxon>Sphingobacteriales</taxon>
        <taxon>Sphingobacteriaceae</taxon>
        <taxon>Sphingobacterium</taxon>
    </lineage>
</organism>
<evidence type="ECO:0000313" key="2">
    <source>
        <dbReference type="EMBL" id="PVH26278.1"/>
    </source>
</evidence>
<dbReference type="OrthoDB" id="770034at2"/>
<name>A0A2T8HLF3_9SPHI</name>
<dbReference type="Proteomes" id="UP000245627">
    <property type="component" value="Unassembled WGS sequence"/>
</dbReference>
<gene>
    <name evidence="2" type="ORF">DC487_01235</name>
</gene>
<evidence type="ECO:0000313" key="3">
    <source>
        <dbReference type="Proteomes" id="UP000245627"/>
    </source>
</evidence>
<comment type="caution">
    <text evidence="2">The sequence shown here is derived from an EMBL/GenBank/DDBJ whole genome shotgun (WGS) entry which is preliminary data.</text>
</comment>
<reference evidence="2 3" key="1">
    <citation type="submission" date="2018-04" db="EMBL/GenBank/DDBJ databases">
        <title>Sphingobacterium cortibacter sp. nov.</title>
        <authorList>
            <person name="Li Y."/>
        </authorList>
    </citation>
    <scope>NUCLEOTIDE SEQUENCE [LARGE SCALE GENOMIC DNA]</scope>
    <source>
        <strain evidence="2 3">2c-3</strain>
    </source>
</reference>